<evidence type="ECO:0000313" key="4">
    <source>
        <dbReference type="Proteomes" id="UP000001055"/>
    </source>
</evidence>
<dbReference type="HOGENOM" id="CLU_2264686_0_0_1"/>
<reference evidence="4" key="1">
    <citation type="journal article" date="2007" name="Plant Cell">
        <title>Dothideomycete-plant interactions illuminated by genome sequencing and EST analysis of the wheat pathogen Stagonospora nodorum.</title>
        <authorList>
            <person name="Hane J.K."/>
            <person name="Lowe R.G."/>
            <person name="Solomon P.S."/>
            <person name="Tan K.C."/>
            <person name="Schoch C.L."/>
            <person name="Spatafora J.W."/>
            <person name="Crous P.W."/>
            <person name="Kodira C."/>
            <person name="Birren B.W."/>
            <person name="Galagan J.E."/>
            <person name="Torriani S.F."/>
            <person name="McDonald B.A."/>
            <person name="Oliver R.P."/>
        </authorList>
    </citation>
    <scope>NUCLEOTIDE SEQUENCE [LARGE SCALE GENOMIC DNA]</scope>
    <source>
        <strain evidence="4">SN15 / ATCC MYA-4574 / FGSC 10173</strain>
    </source>
</reference>
<keyword evidence="2" id="KW-0472">Membrane</keyword>
<gene>
    <name evidence="3" type="ORF">SNOG_13579</name>
</gene>
<dbReference type="GeneID" id="5980706"/>
<sequence length="103" mass="11962">MTMERQITYQPPSRRQTNGSLDAEDYFVGPRDMSKHSKWPFFMRMHGSVFPKMILPLTVVTLWSTLITCVSEFLYPLAVSTLLLTVLGFVVRSRYIFPYQHGV</sequence>
<name>Q0U3T5_PHANO</name>
<evidence type="ECO:0000313" key="3">
    <source>
        <dbReference type="EMBL" id="EAT79026.1"/>
    </source>
</evidence>
<feature type="compositionally biased region" description="Polar residues" evidence="1">
    <location>
        <begin position="1"/>
        <end position="20"/>
    </location>
</feature>
<feature type="transmembrane region" description="Helical" evidence="2">
    <location>
        <begin position="49"/>
        <end position="67"/>
    </location>
</feature>
<proteinExistence type="predicted"/>
<evidence type="ECO:0000256" key="1">
    <source>
        <dbReference type="SAM" id="MobiDB-lite"/>
    </source>
</evidence>
<dbReference type="EMBL" id="CH445351">
    <property type="protein sequence ID" value="EAT79026.1"/>
    <property type="molecule type" value="Genomic_DNA"/>
</dbReference>
<dbReference type="KEGG" id="pno:SNOG_13579"/>
<dbReference type="RefSeq" id="XP_001803786.1">
    <property type="nucleotide sequence ID" value="XM_001803734.1"/>
</dbReference>
<dbReference type="AlphaFoldDB" id="Q0U3T5"/>
<evidence type="ECO:0000256" key="2">
    <source>
        <dbReference type="SAM" id="Phobius"/>
    </source>
</evidence>
<dbReference type="VEuPathDB" id="FungiDB:JI435_135800"/>
<feature type="region of interest" description="Disordered" evidence="1">
    <location>
        <begin position="1"/>
        <end position="21"/>
    </location>
</feature>
<organism evidence="3 4">
    <name type="scientific">Phaeosphaeria nodorum (strain SN15 / ATCC MYA-4574 / FGSC 10173)</name>
    <name type="common">Glume blotch fungus</name>
    <name type="synonym">Parastagonospora nodorum</name>
    <dbReference type="NCBI Taxonomy" id="321614"/>
    <lineage>
        <taxon>Eukaryota</taxon>
        <taxon>Fungi</taxon>
        <taxon>Dikarya</taxon>
        <taxon>Ascomycota</taxon>
        <taxon>Pezizomycotina</taxon>
        <taxon>Dothideomycetes</taxon>
        <taxon>Pleosporomycetidae</taxon>
        <taxon>Pleosporales</taxon>
        <taxon>Pleosporineae</taxon>
        <taxon>Phaeosphaeriaceae</taxon>
        <taxon>Parastagonospora</taxon>
    </lineage>
</organism>
<dbReference type="eggNOG" id="ENOG502RZS9">
    <property type="taxonomic scope" value="Eukaryota"/>
</dbReference>
<dbReference type="Proteomes" id="UP000001055">
    <property type="component" value="Unassembled WGS sequence"/>
</dbReference>
<keyword evidence="2" id="KW-1133">Transmembrane helix</keyword>
<feature type="transmembrane region" description="Helical" evidence="2">
    <location>
        <begin position="73"/>
        <end position="91"/>
    </location>
</feature>
<protein>
    <submittedName>
        <fullName evidence="3">Uncharacterized protein</fullName>
    </submittedName>
</protein>
<dbReference type="InParanoid" id="Q0U3T5"/>
<accession>Q0U3T5</accession>
<keyword evidence="2" id="KW-0812">Transmembrane</keyword>